<dbReference type="Proteomes" id="UP001059209">
    <property type="component" value="Chromosome"/>
</dbReference>
<evidence type="ECO:0000313" key="3">
    <source>
        <dbReference type="Proteomes" id="UP001059209"/>
    </source>
</evidence>
<organism evidence="2 3">
    <name type="scientific">Maribacter litopenaei</name>
    <dbReference type="NCBI Taxonomy" id="2976127"/>
    <lineage>
        <taxon>Bacteria</taxon>
        <taxon>Pseudomonadati</taxon>
        <taxon>Bacteroidota</taxon>
        <taxon>Flavobacteriia</taxon>
        <taxon>Flavobacteriales</taxon>
        <taxon>Flavobacteriaceae</taxon>
        <taxon>Maribacter</taxon>
    </lineage>
</organism>
<accession>A0ABY5YAS3</accession>
<dbReference type="EMBL" id="CP104205">
    <property type="protein sequence ID" value="UWX55968.1"/>
    <property type="molecule type" value="Genomic_DNA"/>
</dbReference>
<sequence>MSMQPLPGASNALTFGILSIVLTLFCCGPFGAIFSIIGLSNAKKAENLYHSDKDNNYSGFENAKTGRILSYIGLGPALVYLIFTIIYFGAIVAIIMSSGNFQ</sequence>
<evidence type="ECO:0000256" key="1">
    <source>
        <dbReference type="SAM" id="Phobius"/>
    </source>
</evidence>
<proteinExistence type="predicted"/>
<gene>
    <name evidence="2" type="ORF">NYZ99_06370</name>
</gene>
<dbReference type="NCBIfam" id="NF040945">
    <property type="entry name" value="CCC_membrane"/>
    <property type="match status" value="1"/>
</dbReference>
<keyword evidence="3" id="KW-1185">Reference proteome</keyword>
<keyword evidence="1" id="KW-0472">Membrane</keyword>
<keyword evidence="1" id="KW-1133">Transmembrane helix</keyword>
<keyword evidence="1" id="KW-0812">Transmembrane</keyword>
<name>A0ABY5YAS3_9FLAO</name>
<feature type="transmembrane region" description="Helical" evidence="1">
    <location>
        <begin position="12"/>
        <end position="39"/>
    </location>
</feature>
<feature type="transmembrane region" description="Helical" evidence="1">
    <location>
        <begin position="77"/>
        <end position="96"/>
    </location>
</feature>
<protein>
    <submittedName>
        <fullName evidence="2">CCC motif membrane protein</fullName>
    </submittedName>
</protein>
<reference evidence="2" key="1">
    <citation type="submission" date="2022-09" db="EMBL/GenBank/DDBJ databases">
        <title>Maribacter litopenaei sp. nov., isolated from the intestinal tract of the Pacific White Shrimp, Litopenaeus vannamei.</title>
        <authorList>
            <person name="Kim S.Y."/>
            <person name="Hwang C.Y."/>
        </authorList>
    </citation>
    <scope>NUCLEOTIDE SEQUENCE</scope>
    <source>
        <strain evidence="2">HL-LV01</strain>
    </source>
</reference>
<evidence type="ECO:0000313" key="2">
    <source>
        <dbReference type="EMBL" id="UWX55968.1"/>
    </source>
</evidence>